<dbReference type="EMBL" id="AP019860">
    <property type="protein sequence ID" value="BBM84743.1"/>
    <property type="molecule type" value="Genomic_DNA"/>
</dbReference>
<organism evidence="2 3">
    <name type="scientific">Uabimicrobium amorphum</name>
    <dbReference type="NCBI Taxonomy" id="2596890"/>
    <lineage>
        <taxon>Bacteria</taxon>
        <taxon>Pseudomonadati</taxon>
        <taxon>Planctomycetota</taxon>
        <taxon>Candidatus Uabimicrobiia</taxon>
        <taxon>Candidatus Uabimicrobiales</taxon>
        <taxon>Candidatus Uabimicrobiaceae</taxon>
        <taxon>Candidatus Uabimicrobium</taxon>
    </lineage>
</organism>
<dbReference type="Pfam" id="PF03136">
    <property type="entry name" value="Pup_ligase"/>
    <property type="match status" value="1"/>
</dbReference>
<gene>
    <name evidence="2" type="ORF">UABAM_03104</name>
</gene>
<name>A0A5S9IMQ1_UABAM</name>
<accession>A0A5S9IMQ1</accession>
<keyword evidence="1" id="KW-0812">Transmembrane</keyword>
<dbReference type="AlphaFoldDB" id="A0A5S9IMQ1"/>
<feature type="transmembrane region" description="Helical" evidence="1">
    <location>
        <begin position="159"/>
        <end position="191"/>
    </location>
</feature>
<sequence length="530" mass="60622">MGLETEYAIRFTPSKYFKKRRPDHTVVFFAMKEAISRIVKTCEGEGLIAAQKKSFFVQNGGAFCYEHLPYAIEDGLLEGQTPECCTPLQLIRYQQAQDFLIAKAIPIADEILEYQGFHGTLAFLKNCKDAKQNIYGAQENYEAQVASGWQLFLYRLTSLAMLLIFIPIFLFLIMISMVFVIGSVVLVPLFVMLKPRSMSMMDLFGAIGTVIEVTLTFPVYCPLFFFHRLFAFRSLRKQMTAFMVSRIIFTGAGTLNPLFELSEKAGAIRRLTRFSILPGDRPIFDTSNIYKYFMDTFSGGAIKSLVSSKQRFQISFSDSNMAPIAEYLKVGVTSLIIEMIEQNFIQDAPQLRNPIVALRIINGDDSLLTSVDTKCGKMTALEIQRFYLEKAKQYSQETTNIEVRELVNLWEKVLNDLESSRQKLIGKIDWITKKFLLEQVADEEFSVRKKMDLRYHELNSGYFAQLQDKIDNLRLFDEQQIDEAIFSPPGNTPAFFRGNLISGSHDLDLRVGWKHAKGKDGRVVSFYRKK</sequence>
<dbReference type="GO" id="GO:0005524">
    <property type="term" value="F:ATP binding"/>
    <property type="evidence" value="ECO:0007669"/>
    <property type="project" value="TreeGrafter"/>
</dbReference>
<evidence type="ECO:0000256" key="1">
    <source>
        <dbReference type="SAM" id="Phobius"/>
    </source>
</evidence>
<dbReference type="GO" id="GO:0070490">
    <property type="term" value="P:protein pupylation"/>
    <property type="evidence" value="ECO:0007669"/>
    <property type="project" value="TreeGrafter"/>
</dbReference>
<dbReference type="KEGG" id="uam:UABAM_03104"/>
<evidence type="ECO:0000313" key="2">
    <source>
        <dbReference type="EMBL" id="BBM84743.1"/>
    </source>
</evidence>
<protein>
    <submittedName>
        <fullName evidence="2">Uncharacterized protein</fullName>
    </submittedName>
</protein>
<keyword evidence="3" id="KW-1185">Reference proteome</keyword>
<dbReference type="InterPro" id="IPR004347">
    <property type="entry name" value="Pup_ligase/deamidase"/>
</dbReference>
<keyword evidence="1" id="KW-0472">Membrane</keyword>
<dbReference type="GO" id="GO:0019941">
    <property type="term" value="P:modification-dependent protein catabolic process"/>
    <property type="evidence" value="ECO:0007669"/>
    <property type="project" value="InterPro"/>
</dbReference>
<evidence type="ECO:0000313" key="3">
    <source>
        <dbReference type="Proteomes" id="UP000326354"/>
    </source>
</evidence>
<dbReference type="PANTHER" id="PTHR42307:SF2">
    <property type="entry name" value="PUP DEAMIDASE_DEPUPYLASE"/>
    <property type="match status" value="1"/>
</dbReference>
<proteinExistence type="predicted"/>
<keyword evidence="1" id="KW-1133">Transmembrane helix</keyword>
<dbReference type="Proteomes" id="UP000326354">
    <property type="component" value="Chromosome"/>
</dbReference>
<dbReference type="PANTHER" id="PTHR42307">
    <property type="entry name" value="PUP DEAMIDASE/DEPUPYLASE"/>
    <property type="match status" value="1"/>
</dbReference>
<reference evidence="2 3" key="1">
    <citation type="submission" date="2019-08" db="EMBL/GenBank/DDBJ databases">
        <title>Complete genome sequence of Candidatus Uab amorphum.</title>
        <authorList>
            <person name="Shiratori T."/>
            <person name="Suzuki S."/>
            <person name="Kakizawa Y."/>
            <person name="Ishida K."/>
        </authorList>
    </citation>
    <scope>NUCLEOTIDE SEQUENCE [LARGE SCALE GENOMIC DNA]</scope>
    <source>
        <strain evidence="2 3">SRT547</strain>
    </source>
</reference>
<feature type="transmembrane region" description="Helical" evidence="1">
    <location>
        <begin position="203"/>
        <end position="227"/>
    </location>
</feature>
<dbReference type="GO" id="GO:0010498">
    <property type="term" value="P:proteasomal protein catabolic process"/>
    <property type="evidence" value="ECO:0007669"/>
    <property type="project" value="InterPro"/>
</dbReference>